<evidence type="ECO:0000313" key="7">
    <source>
        <dbReference type="EMBL" id="SFC83263.1"/>
    </source>
</evidence>
<dbReference type="AlphaFoldDB" id="A0A1I1MKU1"/>
<organism evidence="7 8">
    <name type="scientific">Flavobacterium phragmitis</name>
    <dbReference type="NCBI Taxonomy" id="739143"/>
    <lineage>
        <taxon>Bacteria</taxon>
        <taxon>Pseudomonadati</taxon>
        <taxon>Bacteroidota</taxon>
        <taxon>Flavobacteriia</taxon>
        <taxon>Flavobacteriales</taxon>
        <taxon>Flavobacteriaceae</taxon>
        <taxon>Flavobacterium</taxon>
    </lineage>
</organism>
<evidence type="ECO:0000256" key="5">
    <source>
        <dbReference type="ARBA" id="ARBA00022807"/>
    </source>
</evidence>
<reference evidence="8" key="1">
    <citation type="submission" date="2016-10" db="EMBL/GenBank/DDBJ databases">
        <authorList>
            <person name="Varghese N."/>
            <person name="Submissions S."/>
        </authorList>
    </citation>
    <scope>NUCLEOTIDE SEQUENCE [LARGE SCALE GENOMIC DNA]</scope>
    <source>
        <strain evidence="8">CGMCC 1.10370</strain>
    </source>
</reference>
<gene>
    <name evidence="7" type="ORF">SAMN05216297_102433</name>
</gene>
<evidence type="ECO:0000256" key="4">
    <source>
        <dbReference type="ARBA" id="ARBA00022801"/>
    </source>
</evidence>
<dbReference type="InterPro" id="IPR025896">
    <property type="entry name" value="Spi_Prtas-inh"/>
</dbReference>
<keyword evidence="4" id="KW-0378">Hydrolase</keyword>
<name>A0A1I1MKU1_9FLAO</name>
<keyword evidence="8" id="KW-1185">Reference proteome</keyword>
<dbReference type="InterPro" id="IPR038765">
    <property type="entry name" value="Papain-like_cys_pep_sf"/>
</dbReference>
<dbReference type="Pfam" id="PF01640">
    <property type="entry name" value="Peptidase_C10"/>
    <property type="match status" value="1"/>
</dbReference>
<dbReference type="InterPro" id="IPR044934">
    <property type="entry name" value="Streptopain_sf"/>
</dbReference>
<dbReference type="PROSITE" id="PS51257">
    <property type="entry name" value="PROKAR_LIPOPROTEIN"/>
    <property type="match status" value="1"/>
</dbReference>
<dbReference type="GO" id="GO:0008234">
    <property type="term" value="F:cysteine-type peptidase activity"/>
    <property type="evidence" value="ECO:0007669"/>
    <property type="project" value="UniProtKB-KW"/>
</dbReference>
<dbReference type="RefSeq" id="WP_091491342.1">
    <property type="nucleotide sequence ID" value="NZ_FOMH01000002.1"/>
</dbReference>
<proteinExistence type="inferred from homology"/>
<comment type="similarity">
    <text evidence="1">Belongs to the peptidase C10 family.</text>
</comment>
<dbReference type="InterPro" id="IPR000200">
    <property type="entry name" value="Peptidase_C10"/>
</dbReference>
<keyword evidence="2" id="KW-0645">Protease</keyword>
<accession>A0A1I1MKU1</accession>
<dbReference type="GO" id="GO:0006508">
    <property type="term" value="P:proteolysis"/>
    <property type="evidence" value="ECO:0007669"/>
    <property type="project" value="UniProtKB-KW"/>
</dbReference>
<evidence type="ECO:0000313" key="8">
    <source>
        <dbReference type="Proteomes" id="UP000199672"/>
    </source>
</evidence>
<dbReference type="STRING" id="739143.SAMN05216297_102433"/>
<dbReference type="OrthoDB" id="2235251at2"/>
<evidence type="ECO:0000256" key="3">
    <source>
        <dbReference type="ARBA" id="ARBA00022729"/>
    </source>
</evidence>
<keyword evidence="5" id="KW-0788">Thiol protease</keyword>
<feature type="domain" description="Spi protease inhibitor" evidence="6">
    <location>
        <begin position="44"/>
        <end position="142"/>
    </location>
</feature>
<dbReference type="EMBL" id="FOMH01000002">
    <property type="protein sequence ID" value="SFC83263.1"/>
    <property type="molecule type" value="Genomic_DNA"/>
</dbReference>
<keyword evidence="3" id="KW-0732">Signal</keyword>
<dbReference type="Proteomes" id="UP000199672">
    <property type="component" value="Unassembled WGS sequence"/>
</dbReference>
<evidence type="ECO:0000256" key="1">
    <source>
        <dbReference type="ARBA" id="ARBA00009693"/>
    </source>
</evidence>
<dbReference type="Pfam" id="PF13734">
    <property type="entry name" value="Inhibitor_I69"/>
    <property type="match status" value="1"/>
</dbReference>
<dbReference type="Gene3D" id="3.90.70.50">
    <property type="entry name" value="Peptidase C10, streptopain"/>
    <property type="match status" value="2"/>
</dbReference>
<evidence type="ECO:0000256" key="2">
    <source>
        <dbReference type="ARBA" id="ARBA00022670"/>
    </source>
</evidence>
<evidence type="ECO:0000259" key="6">
    <source>
        <dbReference type="Pfam" id="PF13734"/>
    </source>
</evidence>
<dbReference type="SUPFAM" id="SSF54001">
    <property type="entry name" value="Cysteine proteinases"/>
    <property type="match status" value="1"/>
</dbReference>
<sequence>MANHLKPDKKNIFNKLYFLLFFFILLSCSNENENNKLISSDSSNSVNSTIALEIAKSYFIRNISFNKNKITSKTVKDLVTYKTSEKDNAFYVINYKEGGFLVIAADNRLSPILAFSDVGVYSNDPSETPDAVLVWMDSQKEQVKYVIQNKLKQNENIAFEWDLLLNDKTQNSQKKNSSNLSNKTKEVPEETGCEDTYYTKTPLLTTKWDQGFTFNNLVPLICPTKPGGKAPTGCVATSIAQVLFYFKKPNSYNWANMPIDYGTYDTQILMRDAGESVNMTYSCGGSGAYGYSIAPSLKNYFKYSNATYSTTYDWNKVINSLDQNKPVILGGYNSSTLAGHSWVCDGYTQWTSHEVDYLGHCTGLAVSYLYFHMNWGWGGNNNGNYAYNNFNPSGTSYNSGIDMVYNITP</sequence>
<protein>
    <submittedName>
        <fullName evidence="7">Spi protease inhibitor</fullName>
    </submittedName>
</protein>